<keyword evidence="4" id="KW-1185">Reference proteome</keyword>
<organism evidence="3 4">
    <name type="scientific">Granulicella arctica</name>
    <dbReference type="NCBI Taxonomy" id="940613"/>
    <lineage>
        <taxon>Bacteria</taxon>
        <taxon>Pseudomonadati</taxon>
        <taxon>Acidobacteriota</taxon>
        <taxon>Terriglobia</taxon>
        <taxon>Terriglobales</taxon>
        <taxon>Acidobacteriaceae</taxon>
        <taxon>Granulicella</taxon>
    </lineage>
</organism>
<keyword evidence="3" id="KW-0378">Hydrolase</keyword>
<dbReference type="InterPro" id="IPR011059">
    <property type="entry name" value="Metal-dep_hydrolase_composite"/>
</dbReference>
<dbReference type="GO" id="GO:0016810">
    <property type="term" value="F:hydrolase activity, acting on carbon-nitrogen (but not peptide) bonds"/>
    <property type="evidence" value="ECO:0007669"/>
    <property type="project" value="InterPro"/>
</dbReference>
<dbReference type="Gene3D" id="3.20.20.140">
    <property type="entry name" value="Metal-dependent hydrolases"/>
    <property type="match status" value="1"/>
</dbReference>
<dbReference type="PANTHER" id="PTHR43135:SF3">
    <property type="entry name" value="ALPHA-D-RIBOSE 1-METHYLPHOSPHONATE 5-TRIPHOSPHATE DIPHOSPHATASE"/>
    <property type="match status" value="1"/>
</dbReference>
<dbReference type="Gene3D" id="2.30.40.10">
    <property type="entry name" value="Urease, subunit C, domain 1"/>
    <property type="match status" value="1"/>
</dbReference>
<feature type="domain" description="Amidohydrolase-related" evidence="2">
    <location>
        <begin position="77"/>
        <end position="386"/>
    </location>
</feature>
<dbReference type="InterPro" id="IPR032466">
    <property type="entry name" value="Metal_Hydrolase"/>
</dbReference>
<dbReference type="SUPFAM" id="SSF51556">
    <property type="entry name" value="Metallo-dependent hydrolases"/>
    <property type="match status" value="1"/>
</dbReference>
<reference evidence="3 4" key="1">
    <citation type="submission" date="2020-07" db="EMBL/GenBank/DDBJ databases">
        <title>Genomic Encyclopedia of Type Strains, Phase IV (KMG-V): Genome sequencing to study the core and pangenomes of soil and plant-associated prokaryotes.</title>
        <authorList>
            <person name="Whitman W."/>
        </authorList>
    </citation>
    <scope>NUCLEOTIDE SEQUENCE [LARGE SCALE GENOMIC DNA]</scope>
    <source>
        <strain evidence="3 4">X4EP2</strain>
    </source>
</reference>
<name>A0A7Y9PEW6_9BACT</name>
<feature type="chain" id="PRO_5031320951" evidence="1">
    <location>
        <begin position="21"/>
        <end position="404"/>
    </location>
</feature>
<evidence type="ECO:0000313" key="3">
    <source>
        <dbReference type="EMBL" id="NYF78646.1"/>
    </source>
</evidence>
<feature type="signal peptide" evidence="1">
    <location>
        <begin position="1"/>
        <end position="20"/>
    </location>
</feature>
<dbReference type="InterPro" id="IPR006680">
    <property type="entry name" value="Amidohydro-rel"/>
</dbReference>
<protein>
    <submittedName>
        <fullName evidence="3">Imidazolonepropionase-like amidohydrolase</fullName>
    </submittedName>
</protein>
<dbReference type="InterPro" id="IPR051781">
    <property type="entry name" value="Metallo-dep_Hydrolase"/>
</dbReference>
<evidence type="ECO:0000256" key="1">
    <source>
        <dbReference type="SAM" id="SignalP"/>
    </source>
</evidence>
<dbReference type="RefSeq" id="WP_179488227.1">
    <property type="nucleotide sequence ID" value="NZ_JACCCW010000001.1"/>
</dbReference>
<dbReference type="Pfam" id="PF01979">
    <property type="entry name" value="Amidohydro_1"/>
    <property type="match status" value="1"/>
</dbReference>
<gene>
    <name evidence="3" type="ORF">HDF17_000933</name>
</gene>
<sequence>MMRTFFLVLLSLVVCGGARAQGWTQDLAVVGATVYRSPDAEPLRDATVLIRAGKIAAVGKGVTVPAGVATLPCDGCVVFAGFWNNHVHFIESKWVDAEHQPAAKLTEQMQAMLTHSGFTTVVDTAALSLNNTVALRKRVDAGEVLGPRIYTAGLGLFPPHALPFYLNGMPPEVLKEQPQPETPAEAKAAVDRNIEAGSDIVKLFVGSYLTPQKVVVMPLPLARAAADEGHAHGQLVFAHPSNAAGVRRAMEAGVDVLAHAPDTVDGVDDALLRELAAHHMAMIPTLKLFSPSSDIPQIRAIVARFHALGGQLMYGTDTGYLTDYDQSEEYKQLGLTGLSFREVLAMLTTAPAGRFHVGDRVGQVKVGMDGDLTVLSADPAVSGMAAFTRVRYAVRGGRVIYSGQ</sequence>
<evidence type="ECO:0000259" key="2">
    <source>
        <dbReference type="Pfam" id="PF01979"/>
    </source>
</evidence>
<evidence type="ECO:0000313" key="4">
    <source>
        <dbReference type="Proteomes" id="UP000589520"/>
    </source>
</evidence>
<comment type="caution">
    <text evidence="3">The sequence shown here is derived from an EMBL/GenBank/DDBJ whole genome shotgun (WGS) entry which is preliminary data.</text>
</comment>
<proteinExistence type="predicted"/>
<accession>A0A7Y9PEW6</accession>
<dbReference type="SUPFAM" id="SSF51338">
    <property type="entry name" value="Composite domain of metallo-dependent hydrolases"/>
    <property type="match status" value="1"/>
</dbReference>
<dbReference type="PANTHER" id="PTHR43135">
    <property type="entry name" value="ALPHA-D-RIBOSE 1-METHYLPHOSPHONATE 5-TRIPHOSPHATE DIPHOSPHATASE"/>
    <property type="match status" value="1"/>
</dbReference>
<dbReference type="AlphaFoldDB" id="A0A7Y9PEW6"/>
<dbReference type="Proteomes" id="UP000589520">
    <property type="component" value="Unassembled WGS sequence"/>
</dbReference>
<keyword evidence="1" id="KW-0732">Signal</keyword>
<dbReference type="EMBL" id="JACCCW010000001">
    <property type="protein sequence ID" value="NYF78646.1"/>
    <property type="molecule type" value="Genomic_DNA"/>
</dbReference>